<dbReference type="Pfam" id="PF14065">
    <property type="entry name" value="Pvc16_N"/>
    <property type="match status" value="1"/>
</dbReference>
<evidence type="ECO:0000259" key="1">
    <source>
        <dbReference type="Pfam" id="PF14065"/>
    </source>
</evidence>
<dbReference type="AlphaFoldDB" id="A0A5S5CMS8"/>
<evidence type="ECO:0000313" key="3">
    <source>
        <dbReference type="Proteomes" id="UP000323257"/>
    </source>
</evidence>
<dbReference type="EMBL" id="VNHS01000001">
    <property type="protein sequence ID" value="TYP79678.1"/>
    <property type="molecule type" value="Genomic_DNA"/>
</dbReference>
<organism evidence="2 3">
    <name type="scientific">Paenibacillus methanolicus</name>
    <dbReference type="NCBI Taxonomy" id="582686"/>
    <lineage>
        <taxon>Bacteria</taxon>
        <taxon>Bacillati</taxon>
        <taxon>Bacillota</taxon>
        <taxon>Bacilli</taxon>
        <taxon>Bacillales</taxon>
        <taxon>Paenibacillaceae</taxon>
        <taxon>Paenibacillus</taxon>
    </lineage>
</organism>
<evidence type="ECO:0000313" key="2">
    <source>
        <dbReference type="EMBL" id="TYP79678.1"/>
    </source>
</evidence>
<dbReference type="RefSeq" id="WP_246183180.1">
    <property type="nucleotide sequence ID" value="NZ_VNHS01000001.1"/>
</dbReference>
<sequence>MATYAAIAEAGASLLALLREAMSPEPVTHPELIGMASPADKGDLSLSLYLYRVAESSEGRRTEFIASGSGMLQFPPLALDLYYLLTPYSNADLQSRTLDEHRILGKALQVLHDNAVLRAPHLTGSLAERGEELRITMDPLTPDALNGLWNFGSLPQKLSIPLRIGPVYIESTKLKPTTRVVERQIRVRDKGE</sequence>
<protein>
    <submittedName>
        <fullName evidence="2">Uncharacterized protein DUF4255</fullName>
    </submittedName>
</protein>
<comment type="caution">
    <text evidence="2">The sequence shown here is derived from an EMBL/GenBank/DDBJ whole genome shotgun (WGS) entry which is preliminary data.</text>
</comment>
<proteinExistence type="predicted"/>
<dbReference type="InterPro" id="IPR025351">
    <property type="entry name" value="Pvc16_N"/>
</dbReference>
<reference evidence="2 3" key="1">
    <citation type="submission" date="2019-07" db="EMBL/GenBank/DDBJ databases">
        <title>Genomic Encyclopedia of Type Strains, Phase III (KMG-III): the genomes of soil and plant-associated and newly described type strains.</title>
        <authorList>
            <person name="Whitman W."/>
        </authorList>
    </citation>
    <scope>NUCLEOTIDE SEQUENCE [LARGE SCALE GENOMIC DNA]</scope>
    <source>
        <strain evidence="2 3">BL24</strain>
    </source>
</reference>
<feature type="domain" description="Pvc16 N-terminal" evidence="1">
    <location>
        <begin position="12"/>
        <end position="182"/>
    </location>
</feature>
<gene>
    <name evidence="2" type="ORF">BCM02_101799</name>
</gene>
<accession>A0A5S5CMS8</accession>
<dbReference type="Proteomes" id="UP000323257">
    <property type="component" value="Unassembled WGS sequence"/>
</dbReference>
<name>A0A5S5CMS8_9BACL</name>
<keyword evidence="3" id="KW-1185">Reference proteome</keyword>